<reference evidence="1" key="1">
    <citation type="submission" date="2018-05" db="EMBL/GenBank/DDBJ databases">
        <authorList>
            <person name="Pedro S.L.S."/>
            <person name="Freitas R.C."/>
            <person name="Barreto A.S."/>
            <person name="Lima A.O.S."/>
        </authorList>
    </citation>
    <scope>NUCLEOTIDE SEQUENCE</scope>
    <source>
        <strain evidence="1">BP203</strain>
        <tissue evidence="1">Muscle</tissue>
    </source>
</reference>
<protein>
    <submittedName>
        <fullName evidence="1">Uncharacterized protein</fullName>
    </submittedName>
</protein>
<dbReference type="EMBL" id="PGGH01217261">
    <property type="protein sequence ID" value="NIG60787.1"/>
    <property type="molecule type" value="Genomic_DNA"/>
</dbReference>
<sequence length="245" mass="26684">MVARVLPWLCNFPVPIVCPSEEGKSQFKESRFHLCDVSFGKNSAAGRRKKCPKEANSPTLGIIGWKRKLCWGTCNGLLERWCLPQATEKEGQQVKLVLQRHAVGTSIFGSQSSPLATGIRGNNTENYGMKTAYLEEDTSFPCLKGNMKSCYQKDATRPQSFPSLEHQVTATCDSPVICFHGNYGSLACAFQVGFLQGPAAILSLYGGACTARRGGPMSLQDWAMPCENGAPRALSDYFLMGTPGN</sequence>
<comment type="caution">
    <text evidence="1">The sequence shown here is derived from an EMBL/GenBank/DDBJ whole genome shotgun (WGS) entry which is preliminary data.</text>
</comment>
<keyword evidence="2" id="KW-1185">Reference proteome</keyword>
<accession>A0ABX0S6P8</accession>
<evidence type="ECO:0000313" key="2">
    <source>
        <dbReference type="Proteomes" id="UP001165941"/>
    </source>
</evidence>
<name>A0ABX0S6P8_PONBL</name>
<gene>
    <name evidence="1" type="ORF">BU61_8749</name>
</gene>
<dbReference type="Proteomes" id="UP001165941">
    <property type="component" value="Unassembled WGS sequence"/>
</dbReference>
<evidence type="ECO:0000313" key="1">
    <source>
        <dbReference type="EMBL" id="NIG60787.1"/>
    </source>
</evidence>
<organism evidence="1 2">
    <name type="scientific">Pontoporia blainvillei</name>
    <name type="common">Franciscana</name>
    <name type="synonym">Delphinus blainvillei</name>
    <dbReference type="NCBI Taxonomy" id="48723"/>
    <lineage>
        <taxon>Eukaryota</taxon>
        <taxon>Metazoa</taxon>
        <taxon>Chordata</taxon>
        <taxon>Craniata</taxon>
        <taxon>Vertebrata</taxon>
        <taxon>Euteleostomi</taxon>
        <taxon>Mammalia</taxon>
        <taxon>Eutheria</taxon>
        <taxon>Laurasiatheria</taxon>
        <taxon>Artiodactyla</taxon>
        <taxon>Whippomorpha</taxon>
        <taxon>Cetacea</taxon>
        <taxon>Odontoceti</taxon>
        <taxon>Pontoporiidae</taxon>
        <taxon>Pontoporia</taxon>
    </lineage>
</organism>
<proteinExistence type="predicted"/>